<reference evidence="2 3" key="1">
    <citation type="journal article" date="2020" name="Nature">
        <title>Isolation of an archaeon at the prokaryote-eukaryote interface.</title>
        <authorList>
            <person name="Imachi H."/>
            <person name="Nobu M.K."/>
            <person name="Nakahara N."/>
            <person name="Morono Y."/>
            <person name="Ogawara M."/>
            <person name="Takaki Y."/>
            <person name="Takano Y."/>
            <person name="Uematsu K."/>
            <person name="Ikuta T."/>
            <person name="Ito M."/>
            <person name="Matsui Y."/>
            <person name="Miyazaki M."/>
            <person name="Murata K."/>
            <person name="Saito Y."/>
            <person name="Sakai S."/>
            <person name="Song C."/>
            <person name="Tasumi E."/>
            <person name="Yamanaka Y."/>
            <person name="Yamaguchi T."/>
            <person name="Kamagata Y."/>
            <person name="Tamaki H."/>
            <person name="Takai K."/>
        </authorList>
    </citation>
    <scope>NUCLEOTIDE SEQUENCE [LARGE SCALE GENOMIC DNA]</scope>
    <source>
        <strain evidence="2 3">MK-D1</strain>
    </source>
</reference>
<sequence length="328" mass="38185">MAKTVSAAFEEFKTLIEPSPEERKKIITRHEYIRNNISEFITLDKNNSSFLSGSYIRSTQITPVNDVDIVLVLDKDTYYDKYKTEIVKLLEHIKRMLKKLGNYQTTEMRKQTHSIGMLLRHGAKVDIVPAFLKNSEENIYEILDKDKNCYIETAPQNHKELISNYNKEINNFIPVVKMLKNWKNTINNQLINDKFKIKSFHLELLAINAINNSFSGYRDGIIQFFQNAEQLTLKKLEDPLGISGDISSYLSSEQKKTLNEKIEAINEKINKLRDYESKGEHQKAISGWRQILGHPFPDKEKSTSQNNQTQEKRETKHPKHGKNYIFGK</sequence>
<dbReference type="RefSeq" id="WP_147662190.1">
    <property type="nucleotide sequence ID" value="NZ_CP042905.2"/>
</dbReference>
<dbReference type="Gene3D" id="3.30.460.10">
    <property type="entry name" value="Beta Polymerase, domain 2"/>
    <property type="match status" value="1"/>
</dbReference>
<accession>A0A5B9D814</accession>
<dbReference type="OrthoDB" id="299138at2157"/>
<feature type="region of interest" description="Disordered" evidence="1">
    <location>
        <begin position="294"/>
        <end position="328"/>
    </location>
</feature>
<dbReference type="CDD" id="cd05400">
    <property type="entry name" value="NT_2-5OAS_ClassI-CCAase"/>
    <property type="match status" value="1"/>
</dbReference>
<name>A0A5B9D814_9ARCH</name>
<reference evidence="2 3" key="2">
    <citation type="journal article" date="2024" name="Int. J. Syst. Evol. Microbiol.">
        <title>Promethearchaeum syntrophicum gen. nov., sp. nov., an anaerobic, obligately syntrophic archaeon, the first isolate of the lineage 'Asgard' archaea, and proposal of the new archaeal phylum Promethearchaeota phyl. nov. and kingdom Promethearchaeati regn. nov.</title>
        <authorList>
            <person name="Imachi H."/>
            <person name="Nobu M.K."/>
            <person name="Kato S."/>
            <person name="Takaki Y."/>
            <person name="Miyazaki M."/>
            <person name="Miyata M."/>
            <person name="Ogawara M."/>
            <person name="Saito Y."/>
            <person name="Sakai S."/>
            <person name="Tahara Y.O."/>
            <person name="Takano Y."/>
            <person name="Tasumi E."/>
            <person name="Uematsu K."/>
            <person name="Yoshimura T."/>
            <person name="Itoh T."/>
            <person name="Ohkuma M."/>
            <person name="Takai K."/>
        </authorList>
    </citation>
    <scope>NUCLEOTIDE SEQUENCE [LARGE SCALE GENOMIC DNA]</scope>
    <source>
        <strain evidence="2 3">MK-D1</strain>
    </source>
</reference>
<evidence type="ECO:0000313" key="3">
    <source>
        <dbReference type="Proteomes" id="UP000321408"/>
    </source>
</evidence>
<dbReference type="KEGG" id="psyt:DSAG12_01099"/>
<dbReference type="AlphaFoldDB" id="A0A5B9D814"/>
<dbReference type="InterPro" id="IPR043519">
    <property type="entry name" value="NT_sf"/>
</dbReference>
<dbReference type="Proteomes" id="UP000321408">
    <property type="component" value="Chromosome"/>
</dbReference>
<dbReference type="GO" id="GO:0016779">
    <property type="term" value="F:nucleotidyltransferase activity"/>
    <property type="evidence" value="ECO:0007669"/>
    <property type="project" value="InterPro"/>
</dbReference>
<proteinExistence type="predicted"/>
<dbReference type="EMBL" id="CP042905">
    <property type="protein sequence ID" value="QEE15274.1"/>
    <property type="molecule type" value="Genomic_DNA"/>
</dbReference>
<dbReference type="Pfam" id="PF18144">
    <property type="entry name" value="SMODS"/>
    <property type="match status" value="1"/>
</dbReference>
<evidence type="ECO:0000313" key="2">
    <source>
        <dbReference type="EMBL" id="QEE15274.1"/>
    </source>
</evidence>
<dbReference type="InterPro" id="IPR006116">
    <property type="entry name" value="NT_2-5OAS_ClassI-CCAase"/>
</dbReference>
<organism evidence="2 3">
    <name type="scientific">Promethearchaeum syntrophicum</name>
    <dbReference type="NCBI Taxonomy" id="2594042"/>
    <lineage>
        <taxon>Archaea</taxon>
        <taxon>Promethearchaeati</taxon>
        <taxon>Promethearchaeota</taxon>
        <taxon>Promethearchaeia</taxon>
        <taxon>Promethearchaeales</taxon>
        <taxon>Promethearchaeaceae</taxon>
        <taxon>Promethearchaeum</taxon>
    </lineage>
</organism>
<dbReference type="SUPFAM" id="SSF81301">
    <property type="entry name" value="Nucleotidyltransferase"/>
    <property type="match status" value="1"/>
</dbReference>
<dbReference type="GeneID" id="41329097"/>
<evidence type="ECO:0000256" key="1">
    <source>
        <dbReference type="SAM" id="MobiDB-lite"/>
    </source>
</evidence>
<protein>
    <submittedName>
        <fullName evidence="2">Nucleotidyltransferase</fullName>
    </submittedName>
</protein>
<keyword evidence="3" id="KW-1185">Reference proteome</keyword>
<gene>
    <name evidence="2" type="ORF">DSAG12_01099</name>
</gene>